<evidence type="ECO:0008006" key="4">
    <source>
        <dbReference type="Google" id="ProtNLM"/>
    </source>
</evidence>
<accession>A0A9P8IDU0</accession>
<reference evidence="2" key="1">
    <citation type="submission" date="2021-03" db="EMBL/GenBank/DDBJ databases">
        <title>Comparative genomics and phylogenomic investigation of the class Geoglossomycetes provide insights into ecological specialization and systematics.</title>
        <authorList>
            <person name="Melie T."/>
            <person name="Pirro S."/>
            <person name="Miller A.N."/>
            <person name="Quandt A."/>
        </authorList>
    </citation>
    <scope>NUCLEOTIDE SEQUENCE</scope>
    <source>
        <strain evidence="2">GBOQ0MN5Z8</strain>
    </source>
</reference>
<comment type="caution">
    <text evidence="2">The sequence shown here is derived from an EMBL/GenBank/DDBJ whole genome shotgun (WGS) entry which is preliminary data.</text>
</comment>
<keyword evidence="3" id="KW-1185">Reference proteome</keyword>
<dbReference type="SUPFAM" id="SSF48371">
    <property type="entry name" value="ARM repeat"/>
    <property type="match status" value="1"/>
</dbReference>
<dbReference type="OrthoDB" id="6417021at2759"/>
<dbReference type="InterPro" id="IPR016024">
    <property type="entry name" value="ARM-type_fold"/>
</dbReference>
<dbReference type="GO" id="GO:0110078">
    <property type="term" value="C:TTT Hsp90 cochaperone complex"/>
    <property type="evidence" value="ECO:0007669"/>
    <property type="project" value="InterPro"/>
</dbReference>
<dbReference type="GO" id="GO:0005634">
    <property type="term" value="C:nucleus"/>
    <property type="evidence" value="ECO:0007669"/>
    <property type="project" value="TreeGrafter"/>
</dbReference>
<dbReference type="PANTHER" id="PTHR32226">
    <property type="entry name" value="TELO2-INTERACTING PROTEIN 2"/>
    <property type="match status" value="1"/>
</dbReference>
<evidence type="ECO:0000313" key="2">
    <source>
        <dbReference type="EMBL" id="KAH0547627.1"/>
    </source>
</evidence>
<name>A0A9P8IDU0_9PEZI</name>
<proteinExistence type="inferred from homology"/>
<dbReference type="PANTHER" id="PTHR32226:SF2">
    <property type="entry name" value="TELO2-INTERACTING PROTEIN 2"/>
    <property type="match status" value="1"/>
</dbReference>
<comment type="similarity">
    <text evidence="1">Belongs to the TTI2 family.</text>
</comment>
<evidence type="ECO:0000256" key="1">
    <source>
        <dbReference type="ARBA" id="ARBA00034736"/>
    </source>
</evidence>
<dbReference type="GO" id="GO:0005829">
    <property type="term" value="C:cytosol"/>
    <property type="evidence" value="ECO:0007669"/>
    <property type="project" value="TreeGrafter"/>
</dbReference>
<gene>
    <name evidence="2" type="ORF">FGG08_000116</name>
</gene>
<dbReference type="Pfam" id="PF10521">
    <property type="entry name" value="Tti2"/>
    <property type="match status" value="1"/>
</dbReference>
<dbReference type="Proteomes" id="UP000698800">
    <property type="component" value="Unassembled WGS sequence"/>
</dbReference>
<evidence type="ECO:0000313" key="3">
    <source>
        <dbReference type="Proteomes" id="UP000698800"/>
    </source>
</evidence>
<organism evidence="2 3">
    <name type="scientific">Glutinoglossum americanum</name>
    <dbReference type="NCBI Taxonomy" id="1670608"/>
    <lineage>
        <taxon>Eukaryota</taxon>
        <taxon>Fungi</taxon>
        <taxon>Dikarya</taxon>
        <taxon>Ascomycota</taxon>
        <taxon>Pezizomycotina</taxon>
        <taxon>Geoglossomycetes</taxon>
        <taxon>Geoglossales</taxon>
        <taxon>Geoglossaceae</taxon>
        <taxon>Glutinoglossum</taxon>
    </lineage>
</organism>
<protein>
    <recommendedName>
        <fullName evidence="4">TELO2-interacting protein 2</fullName>
    </recommendedName>
</protein>
<dbReference type="AlphaFoldDB" id="A0A9P8IDU0"/>
<dbReference type="InterPro" id="IPR018870">
    <property type="entry name" value="Tti2"/>
</dbReference>
<dbReference type="EMBL" id="JAGHQL010000002">
    <property type="protein sequence ID" value="KAH0547627.1"/>
    <property type="molecule type" value="Genomic_DNA"/>
</dbReference>
<sequence length="444" mass="50333">MILTEVTGTSETLATTLEASAQDLKRFIVLSSLGTDVLKYLDQLLPLLDYQDHTTVAISLATFTDKRDPWTSEASFTNAVHLLTRHHSLVTRPCVLVNCVLQEFIQPLFAKSKHPEITAQGRKALQPSPRTYRSSLLEAEAKPWKFSKIYCVTVFRWVLLNFEVRVLSDYSKSCLNLSQKPLVEANWPLVIPPILTLIDDDLPEYKSKGCELLTILLKATSSALLGRTGLGEVFYDAVMPCLSYLPSLTSQDQSLRLLGEAYPVLTALSWLRYPSSDKRKERMEMLDQVMRKGVLRGYFHCSDNVRIVELLVNQMRLLVKDMGIWSVKHLKDLIPLLSDVLSEPFGTAHPPLLIATIQTMQTIILTDWPRMPVHRAEVLRGLTFCWLRLVEDGPKVPSFYDLKQELRDAVKLLKAAVRNEVDIDADIKLILQSDGRLAELLIYE</sequence>